<evidence type="ECO:0000313" key="1">
    <source>
        <dbReference type="EMBL" id="RFU95755.1"/>
    </source>
</evidence>
<organism evidence="1 2">
    <name type="scientific">Sphaerochaeta halotolerans</name>
    <dbReference type="NCBI Taxonomy" id="2293840"/>
    <lineage>
        <taxon>Bacteria</taxon>
        <taxon>Pseudomonadati</taxon>
        <taxon>Spirochaetota</taxon>
        <taxon>Spirochaetia</taxon>
        <taxon>Spirochaetales</taxon>
        <taxon>Sphaerochaetaceae</taxon>
        <taxon>Sphaerochaeta</taxon>
    </lineage>
</organism>
<protein>
    <submittedName>
        <fullName evidence="1">Uncharacterized protein</fullName>
    </submittedName>
</protein>
<keyword evidence="2" id="KW-1185">Reference proteome</keyword>
<dbReference type="Proteomes" id="UP000264002">
    <property type="component" value="Unassembled WGS sequence"/>
</dbReference>
<dbReference type="EMBL" id="QUWK01000002">
    <property type="protein sequence ID" value="RFU95755.1"/>
    <property type="molecule type" value="Genomic_DNA"/>
</dbReference>
<reference evidence="1 2" key="2">
    <citation type="submission" date="2018-09" db="EMBL/GenBank/DDBJ databases">
        <title>Genome of Sphaerochaeta halotolerans strain 4-11.</title>
        <authorList>
            <person name="Nazina T.N."/>
            <person name="Sokolova D.S."/>
        </authorList>
    </citation>
    <scope>NUCLEOTIDE SEQUENCE [LARGE SCALE GENOMIC DNA]</scope>
    <source>
        <strain evidence="1 2">4-11</strain>
    </source>
</reference>
<name>A0A372MJ00_9SPIR</name>
<dbReference type="AlphaFoldDB" id="A0A372MJ00"/>
<comment type="caution">
    <text evidence="1">The sequence shown here is derived from an EMBL/GenBank/DDBJ whole genome shotgun (WGS) entry which is preliminary data.</text>
</comment>
<proteinExistence type="predicted"/>
<accession>A0A372MJ00</accession>
<gene>
    <name evidence="1" type="ORF">DYP60_01745</name>
</gene>
<sequence length="68" mass="7793">MFPLTEHKTRFKITTGQEYQSLQEDWFYFSTTPKGKRLDAAQKEPDMLARQLEPVLYFAIGSGALHAG</sequence>
<reference evidence="2" key="1">
    <citation type="submission" date="2018-08" db="EMBL/GenBank/DDBJ databases">
        <authorList>
            <person name="Grouzdev D.S."/>
            <person name="Krutkina M.S."/>
        </authorList>
    </citation>
    <scope>NUCLEOTIDE SEQUENCE [LARGE SCALE GENOMIC DNA]</scope>
    <source>
        <strain evidence="2">4-11</strain>
    </source>
</reference>
<dbReference type="RefSeq" id="WP_117329152.1">
    <property type="nucleotide sequence ID" value="NZ_QUWK01000002.1"/>
</dbReference>
<evidence type="ECO:0000313" key="2">
    <source>
        <dbReference type="Proteomes" id="UP000264002"/>
    </source>
</evidence>